<gene>
    <name evidence="3" type="ORF">DU508_11900</name>
</gene>
<comment type="caution">
    <text evidence="3">The sequence shown here is derived from an EMBL/GenBank/DDBJ whole genome shotgun (WGS) entry which is preliminary data.</text>
</comment>
<evidence type="ECO:0000259" key="2">
    <source>
        <dbReference type="Pfam" id="PF02805"/>
    </source>
</evidence>
<dbReference type="GO" id="GO:0006355">
    <property type="term" value="P:regulation of DNA-templated transcription"/>
    <property type="evidence" value="ECO:0007669"/>
    <property type="project" value="InterPro"/>
</dbReference>
<dbReference type="GO" id="GO:0008270">
    <property type="term" value="F:zinc ion binding"/>
    <property type="evidence" value="ECO:0007669"/>
    <property type="project" value="InterPro"/>
</dbReference>
<dbReference type="InterPro" id="IPR004026">
    <property type="entry name" value="Ada_DNA_repair_Zn-bd"/>
</dbReference>
<reference evidence="3 4" key="1">
    <citation type="submission" date="2018-07" db="EMBL/GenBank/DDBJ databases">
        <title>Pedobacter sp. nov., isolated from soil.</title>
        <authorList>
            <person name="Zhou L.Y."/>
            <person name="Du Z.J."/>
        </authorList>
    </citation>
    <scope>NUCLEOTIDE SEQUENCE [LARGE SCALE GENOMIC DNA]</scope>
    <source>
        <strain evidence="3 4">JDX94</strain>
    </source>
</reference>
<feature type="domain" description="Ada DNA repair metal-binding" evidence="2">
    <location>
        <begin position="23"/>
        <end position="68"/>
    </location>
</feature>
<sequence>MIKHQEISSADLRGKIKNKEICFGGNARLMIYGKLDCKSGKRTKPENRIFFETENEARSAGFRPCGNCLNVKYKQWIYLTTQ</sequence>
<evidence type="ECO:0000256" key="1">
    <source>
        <dbReference type="ARBA" id="ARBA00023159"/>
    </source>
</evidence>
<accession>A0A369PUV9</accession>
<dbReference type="Gene3D" id="3.40.10.10">
    <property type="entry name" value="DNA Methylphosphotriester Repair Domain"/>
    <property type="match status" value="1"/>
</dbReference>
<dbReference type="EMBL" id="QPKV01000004">
    <property type="protein sequence ID" value="RDC56304.1"/>
    <property type="molecule type" value="Genomic_DNA"/>
</dbReference>
<evidence type="ECO:0000313" key="4">
    <source>
        <dbReference type="Proteomes" id="UP000253961"/>
    </source>
</evidence>
<dbReference type="OrthoDB" id="894286at2"/>
<dbReference type="SUPFAM" id="SSF57884">
    <property type="entry name" value="Ada DNA repair protein, N-terminal domain (N-Ada 10)"/>
    <property type="match status" value="1"/>
</dbReference>
<dbReference type="InterPro" id="IPR035451">
    <property type="entry name" value="Ada-like_dom_sf"/>
</dbReference>
<evidence type="ECO:0000313" key="3">
    <source>
        <dbReference type="EMBL" id="RDC56304.1"/>
    </source>
</evidence>
<dbReference type="AlphaFoldDB" id="A0A369PUV9"/>
<organism evidence="3 4">
    <name type="scientific">Pedobacter chinensis</name>
    <dbReference type="NCBI Taxonomy" id="2282421"/>
    <lineage>
        <taxon>Bacteria</taxon>
        <taxon>Pseudomonadati</taxon>
        <taxon>Bacteroidota</taxon>
        <taxon>Sphingobacteriia</taxon>
        <taxon>Sphingobacteriales</taxon>
        <taxon>Sphingobacteriaceae</taxon>
        <taxon>Pedobacter</taxon>
    </lineage>
</organism>
<proteinExistence type="predicted"/>
<dbReference type="Pfam" id="PF02805">
    <property type="entry name" value="Ada_Zn_binding"/>
    <property type="match status" value="1"/>
</dbReference>
<name>A0A369PUV9_9SPHI</name>
<dbReference type="Proteomes" id="UP000253961">
    <property type="component" value="Unassembled WGS sequence"/>
</dbReference>
<protein>
    <submittedName>
        <fullName evidence="3">Metal-binding protein</fullName>
    </submittedName>
</protein>
<dbReference type="GO" id="GO:0003677">
    <property type="term" value="F:DNA binding"/>
    <property type="evidence" value="ECO:0007669"/>
    <property type="project" value="InterPro"/>
</dbReference>
<dbReference type="GO" id="GO:0006281">
    <property type="term" value="P:DNA repair"/>
    <property type="evidence" value="ECO:0007669"/>
    <property type="project" value="InterPro"/>
</dbReference>
<dbReference type="RefSeq" id="WP_115403033.1">
    <property type="nucleotide sequence ID" value="NZ_QPKV01000004.1"/>
</dbReference>
<dbReference type="GO" id="GO:0008168">
    <property type="term" value="F:methyltransferase activity"/>
    <property type="evidence" value="ECO:0007669"/>
    <property type="project" value="InterPro"/>
</dbReference>
<keyword evidence="4" id="KW-1185">Reference proteome</keyword>
<keyword evidence="1" id="KW-0010">Activator</keyword>